<name>A0A4U6VUD1_SETVI</name>
<protein>
    <submittedName>
        <fullName evidence="1">Uncharacterized protein</fullName>
    </submittedName>
</protein>
<evidence type="ECO:0000313" key="1">
    <source>
        <dbReference type="EMBL" id="TKW32615.1"/>
    </source>
</evidence>
<keyword evidence="2" id="KW-1185">Reference proteome</keyword>
<dbReference type="Gramene" id="TKW32615">
    <property type="protein sequence ID" value="TKW32615"/>
    <property type="gene ID" value="SEVIR_2G179100v2"/>
</dbReference>
<dbReference type="Proteomes" id="UP000298652">
    <property type="component" value="Chromosome 2"/>
</dbReference>
<organism evidence="1 2">
    <name type="scientific">Setaria viridis</name>
    <name type="common">Green bristlegrass</name>
    <name type="synonym">Setaria italica subsp. viridis</name>
    <dbReference type="NCBI Taxonomy" id="4556"/>
    <lineage>
        <taxon>Eukaryota</taxon>
        <taxon>Viridiplantae</taxon>
        <taxon>Streptophyta</taxon>
        <taxon>Embryophyta</taxon>
        <taxon>Tracheophyta</taxon>
        <taxon>Spermatophyta</taxon>
        <taxon>Magnoliopsida</taxon>
        <taxon>Liliopsida</taxon>
        <taxon>Poales</taxon>
        <taxon>Poaceae</taxon>
        <taxon>PACMAD clade</taxon>
        <taxon>Panicoideae</taxon>
        <taxon>Panicodae</taxon>
        <taxon>Paniceae</taxon>
        <taxon>Cenchrinae</taxon>
        <taxon>Setaria</taxon>
    </lineage>
</organism>
<dbReference type="EMBL" id="CM016553">
    <property type="protein sequence ID" value="TKW32615.1"/>
    <property type="molecule type" value="Genomic_DNA"/>
</dbReference>
<evidence type="ECO:0000313" key="2">
    <source>
        <dbReference type="Proteomes" id="UP000298652"/>
    </source>
</evidence>
<reference evidence="1" key="1">
    <citation type="submission" date="2019-03" db="EMBL/GenBank/DDBJ databases">
        <title>WGS assembly of Setaria viridis.</title>
        <authorList>
            <person name="Huang P."/>
            <person name="Jenkins J."/>
            <person name="Grimwood J."/>
            <person name="Barry K."/>
            <person name="Healey A."/>
            <person name="Mamidi S."/>
            <person name="Sreedasyam A."/>
            <person name="Shu S."/>
            <person name="Feldman M."/>
            <person name="Wu J."/>
            <person name="Yu Y."/>
            <person name="Chen C."/>
            <person name="Johnson J."/>
            <person name="Rokhsar D."/>
            <person name="Baxter I."/>
            <person name="Schmutz J."/>
            <person name="Brutnell T."/>
            <person name="Kellogg E."/>
        </authorList>
    </citation>
    <scope>NUCLEOTIDE SEQUENCE [LARGE SCALE GENOMIC DNA]</scope>
</reference>
<proteinExistence type="predicted"/>
<gene>
    <name evidence="1" type="ORF">SEVIR_2G179100v2</name>
</gene>
<sequence length="74" mass="8290">MHLPRVLASLSSRKLHVLALTSITDRILSLVAGLQAPSHLQASQAILNFMQKFSRPDIQYNEQTEERHKLGGLI</sequence>
<dbReference type="AlphaFoldDB" id="A0A4U6VUD1"/>
<accession>A0A4U6VUD1</accession>